<dbReference type="Gene3D" id="2.20.110.10">
    <property type="entry name" value="Histone H3 K4-specific methyltransferase SET7/9 N-terminal domain"/>
    <property type="match status" value="3"/>
</dbReference>
<accession>A0A815J8M0</accession>
<evidence type="ECO:0000313" key="2">
    <source>
        <dbReference type="EMBL" id="CAF1376036.1"/>
    </source>
</evidence>
<keyword evidence="1" id="KW-0677">Repeat</keyword>
<protein>
    <submittedName>
        <fullName evidence="2">Uncharacterized protein</fullName>
    </submittedName>
</protein>
<evidence type="ECO:0000313" key="3">
    <source>
        <dbReference type="Proteomes" id="UP000663889"/>
    </source>
</evidence>
<dbReference type="PANTHER" id="PTHR23084:SF263">
    <property type="entry name" value="MORN REPEAT-CONTAINING PROTEIN 1"/>
    <property type="match status" value="1"/>
</dbReference>
<sequence>MVVKKFPNGDRYEGDLEDEMKNGEGTLYYAHGGKYEGKWTDDLRNGYGVNTWANGNRYEGNWKDNKKHGKGTLFYANGGKYVGEWEDNMRSGQGENTWANGNRYEGSWADNHRHGQGTFTYADRGKYVGEWVNGMRHGHGINTWLNGDRYDGLWRYNRKHGKGTFYHADGTKEIGVWTKDKLDGQPNDTTENENEKAVSKNQIQIKGFWLNGQSFIIVLMPKSSECPYLTLAREFCISLKWEKPFFDRNNDHCYCNHCYLKSWNDVIETGEGKYVIPRGWVRLGLHIDPVFMKTHDIWNKWIVTFHGTTKIAAQSILTHRQFCLPGDVLIDGTKLGIRPGHIPNQKFIYTSPTIAYSSSLAYSPIYDFHSTENNTDYQTQIVLQCRQMPDSFKIGPETIGAGNNQICPHIPNSKIEYFTDRRATLLAYGILVSRHQVAERNRDNVRIEFTRQLNKIKVRYDDFTTELSKIRGNDIKQLSVKIEQFKQEIHQTTIIRMINYFTT</sequence>
<comment type="caution">
    <text evidence="2">The sequence shown here is derived from an EMBL/GenBank/DDBJ whole genome shotgun (WGS) entry which is preliminary data.</text>
</comment>
<evidence type="ECO:0000256" key="1">
    <source>
        <dbReference type="ARBA" id="ARBA00022737"/>
    </source>
</evidence>
<dbReference type="SUPFAM" id="SSF82185">
    <property type="entry name" value="Histone H3 K4-specific methyltransferase SET7/9 N-terminal domain"/>
    <property type="match status" value="1"/>
</dbReference>
<gene>
    <name evidence="2" type="ORF">SEV965_LOCUS30152</name>
</gene>
<organism evidence="2 3">
    <name type="scientific">Rotaria sordida</name>
    <dbReference type="NCBI Taxonomy" id="392033"/>
    <lineage>
        <taxon>Eukaryota</taxon>
        <taxon>Metazoa</taxon>
        <taxon>Spiralia</taxon>
        <taxon>Gnathifera</taxon>
        <taxon>Rotifera</taxon>
        <taxon>Eurotatoria</taxon>
        <taxon>Bdelloidea</taxon>
        <taxon>Philodinida</taxon>
        <taxon>Philodinidae</taxon>
        <taxon>Rotaria</taxon>
    </lineage>
</organism>
<name>A0A815J8M0_9BILA</name>
<dbReference type="AlphaFoldDB" id="A0A815J8M0"/>
<dbReference type="InterPro" id="IPR003409">
    <property type="entry name" value="MORN"/>
</dbReference>
<dbReference type="FunFam" id="2.20.110.10:FF:000002">
    <property type="entry name" value="Phosphatidylinositol 4-phosphate 5-kinase 8"/>
    <property type="match status" value="1"/>
</dbReference>
<proteinExistence type="predicted"/>
<reference evidence="2" key="1">
    <citation type="submission" date="2021-02" db="EMBL/GenBank/DDBJ databases">
        <authorList>
            <person name="Nowell W R."/>
        </authorList>
    </citation>
    <scope>NUCLEOTIDE SEQUENCE</scope>
</reference>
<dbReference type="PANTHER" id="PTHR23084">
    <property type="entry name" value="PHOSPHATIDYLINOSITOL-4-PHOSPHATE 5-KINASE RELATED"/>
    <property type="match status" value="1"/>
</dbReference>
<dbReference type="Proteomes" id="UP000663889">
    <property type="component" value="Unassembled WGS sequence"/>
</dbReference>
<dbReference type="SMART" id="SM00698">
    <property type="entry name" value="MORN"/>
    <property type="match status" value="7"/>
</dbReference>
<dbReference type="Pfam" id="PF02493">
    <property type="entry name" value="MORN"/>
    <property type="match status" value="7"/>
</dbReference>
<dbReference type="EMBL" id="CAJNOU010003193">
    <property type="protein sequence ID" value="CAF1376036.1"/>
    <property type="molecule type" value="Genomic_DNA"/>
</dbReference>